<dbReference type="Gene3D" id="1.10.150.240">
    <property type="entry name" value="Putative phosphatase, domain 2"/>
    <property type="match status" value="1"/>
</dbReference>
<evidence type="ECO:0000256" key="3">
    <source>
        <dbReference type="ARBA" id="ARBA00006171"/>
    </source>
</evidence>
<comment type="catalytic activity">
    <reaction evidence="1">
        <text>2-phosphoglycolate + H2O = glycolate + phosphate</text>
        <dbReference type="Rhea" id="RHEA:14369"/>
        <dbReference type="ChEBI" id="CHEBI:15377"/>
        <dbReference type="ChEBI" id="CHEBI:29805"/>
        <dbReference type="ChEBI" id="CHEBI:43474"/>
        <dbReference type="ChEBI" id="CHEBI:58033"/>
        <dbReference type="EC" id="3.1.3.18"/>
    </reaction>
</comment>
<dbReference type="Gene3D" id="3.40.50.1000">
    <property type="entry name" value="HAD superfamily/HAD-like"/>
    <property type="match status" value="1"/>
</dbReference>
<comment type="similarity">
    <text evidence="3">Belongs to the HAD-like hydrolase superfamily. CbbY/CbbZ/Gph/YieH family.</text>
</comment>
<organism evidence="5 6">
    <name type="scientific">Azohydromonas lata</name>
    <dbReference type="NCBI Taxonomy" id="45677"/>
    <lineage>
        <taxon>Bacteria</taxon>
        <taxon>Pseudomonadati</taxon>
        <taxon>Pseudomonadota</taxon>
        <taxon>Betaproteobacteria</taxon>
        <taxon>Burkholderiales</taxon>
        <taxon>Sphaerotilaceae</taxon>
        <taxon>Azohydromonas</taxon>
    </lineage>
</organism>
<dbReference type="SUPFAM" id="SSF56784">
    <property type="entry name" value="HAD-like"/>
    <property type="match status" value="1"/>
</dbReference>
<reference evidence="5 6" key="1">
    <citation type="submission" date="2023-11" db="EMBL/GenBank/DDBJ databases">
        <title>Draft genome of Azohydromonas lata strain H1 (DSM1123), a polyhydroxyalkanoate producer.</title>
        <authorList>
            <person name="Traversa D."/>
            <person name="D'Addabbo P."/>
            <person name="Pazzani C."/>
            <person name="Manzari C."/>
            <person name="Chiara M."/>
            <person name="Scrascia M."/>
        </authorList>
    </citation>
    <scope>NUCLEOTIDE SEQUENCE [LARGE SCALE GENOMIC DNA]</scope>
    <source>
        <strain evidence="5 6">H1</strain>
    </source>
</reference>
<protein>
    <recommendedName>
        <fullName evidence="4">phosphoglycolate phosphatase</fullName>
        <ecNumber evidence="4">3.1.3.18</ecNumber>
    </recommendedName>
</protein>
<dbReference type="InterPro" id="IPR050155">
    <property type="entry name" value="HAD-like_hydrolase_sf"/>
</dbReference>
<comment type="pathway">
    <text evidence="2">Organic acid metabolism; glycolate biosynthesis; glycolate from 2-phosphoglycolate: step 1/1.</text>
</comment>
<dbReference type="RefSeq" id="WP_066331264.1">
    <property type="nucleotide sequence ID" value="NZ_JAXOJX010000027.1"/>
</dbReference>
<dbReference type="InterPro" id="IPR023214">
    <property type="entry name" value="HAD_sf"/>
</dbReference>
<name>A0ABU5IGL2_9BURK</name>
<evidence type="ECO:0000256" key="1">
    <source>
        <dbReference type="ARBA" id="ARBA00000830"/>
    </source>
</evidence>
<dbReference type="PANTHER" id="PTHR43434:SF1">
    <property type="entry name" value="PHOSPHOGLYCOLATE PHOSPHATASE"/>
    <property type="match status" value="1"/>
</dbReference>
<evidence type="ECO:0000313" key="5">
    <source>
        <dbReference type="EMBL" id="MDZ5458263.1"/>
    </source>
</evidence>
<keyword evidence="6" id="KW-1185">Reference proteome</keyword>
<dbReference type="SFLD" id="SFLDS00003">
    <property type="entry name" value="Haloacid_Dehalogenase"/>
    <property type="match status" value="1"/>
</dbReference>
<gene>
    <name evidence="5" type="ORF">SM757_16935</name>
</gene>
<evidence type="ECO:0000256" key="2">
    <source>
        <dbReference type="ARBA" id="ARBA00004818"/>
    </source>
</evidence>
<dbReference type="SFLD" id="SFLDG01129">
    <property type="entry name" value="C1.5:_HAD__Beta-PGM__Phosphata"/>
    <property type="match status" value="1"/>
</dbReference>
<evidence type="ECO:0000256" key="4">
    <source>
        <dbReference type="ARBA" id="ARBA00013078"/>
    </source>
</evidence>
<dbReference type="InterPro" id="IPR036412">
    <property type="entry name" value="HAD-like_sf"/>
</dbReference>
<sequence length="224" mass="23413">MRADAIALDLDGTLVDSAPDIAAALAHALRREHLDAGFELRTVRGWVGDGPDALIRRALGARGVSDPHPTLLQRLRRHFDEATLAAPLAHGHAYEGVEATLRQLSRRMPLAVVTNKPTPLARAVLDAAGLLPWCTVVLGADSPEQRKPAPTLLLTAAQWFGVMPSRLLMVGDGPADLGAAAAAGCAAALVAWGYGGVADPGPAVWRLRAPQQLLALLPPQAVSG</sequence>
<dbReference type="EMBL" id="JAXOJX010000027">
    <property type="protein sequence ID" value="MDZ5458263.1"/>
    <property type="molecule type" value="Genomic_DNA"/>
</dbReference>
<dbReference type="Pfam" id="PF00702">
    <property type="entry name" value="Hydrolase"/>
    <property type="match status" value="1"/>
</dbReference>
<dbReference type="Proteomes" id="UP001293718">
    <property type="component" value="Unassembled WGS sequence"/>
</dbReference>
<dbReference type="PANTHER" id="PTHR43434">
    <property type="entry name" value="PHOSPHOGLYCOLATE PHOSPHATASE"/>
    <property type="match status" value="1"/>
</dbReference>
<comment type="caution">
    <text evidence="5">The sequence shown here is derived from an EMBL/GenBank/DDBJ whole genome shotgun (WGS) entry which is preliminary data.</text>
</comment>
<dbReference type="EC" id="3.1.3.18" evidence="4"/>
<proteinExistence type="inferred from homology"/>
<evidence type="ECO:0000313" key="6">
    <source>
        <dbReference type="Proteomes" id="UP001293718"/>
    </source>
</evidence>
<dbReference type="InterPro" id="IPR023198">
    <property type="entry name" value="PGP-like_dom2"/>
</dbReference>
<accession>A0ABU5IGL2</accession>